<feature type="domain" description="von Hippel-Lindau disease tumour suppressor beta" evidence="2">
    <location>
        <begin position="231"/>
        <end position="285"/>
    </location>
</feature>
<organism evidence="3">
    <name type="scientific">Ostreococcus mediterraneus</name>
    <dbReference type="NCBI Taxonomy" id="1486918"/>
    <lineage>
        <taxon>Eukaryota</taxon>
        <taxon>Viridiplantae</taxon>
        <taxon>Chlorophyta</taxon>
        <taxon>Mamiellophyceae</taxon>
        <taxon>Mamiellales</taxon>
        <taxon>Bathycoccaceae</taxon>
        <taxon>Ostreococcus</taxon>
    </lineage>
</organism>
<feature type="chain" id="PRO_5030616182" description="von Hippel-Lindau disease tumour suppressor beta domain-containing protein" evidence="1">
    <location>
        <begin position="34"/>
        <end position="306"/>
    </location>
</feature>
<sequence>MSLPRASSPSSASQWTTRLLSVLFLALATFCAAARASRAEIVIARGAVTMHTRQNSLPSLTLADIVAKHVAFPKEELAEELLDDVRDACSSLQGPTCGALGAMASTADVDNGSLSSADTMVVPQAGRRSRVKVVRLDNVEDLVTYFHKHHATASGDGGVKITADFSREGADMGKVERGMDSDGGGARTTHESIESLFSNLERQSRADASAEAVRGGGAFDATVKSVPGLARRRVSFYNSKTRLVSVYWVNFDGQEVHYVDVHPKENGVVHTFQRHVWIARDYETNAFITQFVVGDDGTKPQRFIIV</sequence>
<evidence type="ECO:0000259" key="2">
    <source>
        <dbReference type="Pfam" id="PF01847"/>
    </source>
</evidence>
<proteinExistence type="predicted"/>
<dbReference type="AlphaFoldDB" id="A0A7S0PIS4"/>
<feature type="signal peptide" evidence="1">
    <location>
        <begin position="1"/>
        <end position="33"/>
    </location>
</feature>
<dbReference type="EMBL" id="HBEW01001053">
    <property type="protein sequence ID" value="CAD8576913.1"/>
    <property type="molecule type" value="Transcribed_RNA"/>
</dbReference>
<dbReference type="InterPro" id="IPR037140">
    <property type="entry name" value="VHL_beta_dom_sf"/>
</dbReference>
<reference evidence="3" key="1">
    <citation type="submission" date="2021-01" db="EMBL/GenBank/DDBJ databases">
        <authorList>
            <person name="Corre E."/>
            <person name="Pelletier E."/>
            <person name="Niang G."/>
            <person name="Scheremetjew M."/>
            <person name="Finn R."/>
            <person name="Kale V."/>
            <person name="Holt S."/>
            <person name="Cochrane G."/>
            <person name="Meng A."/>
            <person name="Brown T."/>
            <person name="Cohen L."/>
        </authorList>
    </citation>
    <scope>NUCLEOTIDE SEQUENCE</scope>
    <source>
        <strain evidence="3">Clade-D-RCC2572</strain>
    </source>
</reference>
<keyword evidence="1" id="KW-0732">Signal</keyword>
<name>A0A7S0PIS4_9CHLO</name>
<dbReference type="InterPro" id="IPR024053">
    <property type="entry name" value="VHL_beta_dom"/>
</dbReference>
<dbReference type="Gene3D" id="2.60.40.780">
    <property type="entry name" value="von Hippel-Lindau disease tumour suppressor, beta domain"/>
    <property type="match status" value="1"/>
</dbReference>
<dbReference type="SUPFAM" id="SSF49468">
    <property type="entry name" value="VHL"/>
    <property type="match status" value="1"/>
</dbReference>
<dbReference type="Pfam" id="PF01847">
    <property type="entry name" value="VHL"/>
    <property type="match status" value="1"/>
</dbReference>
<accession>A0A7S0PIS4</accession>
<dbReference type="InterPro" id="IPR036208">
    <property type="entry name" value="VHL_sf"/>
</dbReference>
<evidence type="ECO:0000313" key="3">
    <source>
        <dbReference type="EMBL" id="CAD8576913.1"/>
    </source>
</evidence>
<evidence type="ECO:0000256" key="1">
    <source>
        <dbReference type="SAM" id="SignalP"/>
    </source>
</evidence>
<gene>
    <name evidence="3" type="ORF">OMED0929_LOCUS928</name>
</gene>
<protein>
    <recommendedName>
        <fullName evidence="2">von Hippel-Lindau disease tumour suppressor beta domain-containing protein</fullName>
    </recommendedName>
</protein>